<evidence type="ECO:0000256" key="11">
    <source>
        <dbReference type="ARBA" id="ARBA00023075"/>
    </source>
</evidence>
<dbReference type="SUPFAM" id="SSF54862">
    <property type="entry name" value="4Fe-4S ferredoxins"/>
    <property type="match status" value="1"/>
</dbReference>
<dbReference type="PROSITE" id="PS00198">
    <property type="entry name" value="4FE4S_FER_1"/>
    <property type="match status" value="1"/>
</dbReference>
<dbReference type="GO" id="GO:0048038">
    <property type="term" value="F:quinone binding"/>
    <property type="evidence" value="ECO:0007669"/>
    <property type="project" value="UniProtKB-KW"/>
</dbReference>
<dbReference type="InterPro" id="IPR010226">
    <property type="entry name" value="NADH_quinone_OxRdtase_chainI"/>
</dbReference>
<evidence type="ECO:0000256" key="8">
    <source>
        <dbReference type="ARBA" id="ARBA00023004"/>
    </source>
</evidence>
<evidence type="ECO:0000256" key="10">
    <source>
        <dbReference type="ARBA" id="ARBA00023027"/>
    </source>
</evidence>
<evidence type="ECO:0000256" key="13">
    <source>
        <dbReference type="ARBA" id="ARBA00031019"/>
    </source>
</evidence>
<dbReference type="InterPro" id="IPR001457">
    <property type="entry name" value="NADH_UbQ/plastoQ_OxRdtase_su6"/>
</dbReference>
<dbReference type="EMBL" id="OB677277">
    <property type="protein sequence ID" value="CAD7236213.1"/>
    <property type="molecule type" value="Genomic_DNA"/>
</dbReference>
<keyword evidence="9" id="KW-0411">Iron-sulfur</keyword>
<dbReference type="GO" id="GO:0016020">
    <property type="term" value="C:membrane"/>
    <property type="evidence" value="ECO:0007669"/>
    <property type="project" value="InterPro"/>
</dbReference>
<protein>
    <recommendedName>
        <fullName evidence="1">NADH-ubiquinone oxidoreductase chain 6</fullName>
    </recommendedName>
    <alternativeName>
        <fullName evidence="13">NADH dehydrogenase subunit 6</fullName>
    </alternativeName>
</protein>
<proteinExistence type="predicted"/>
<dbReference type="OrthoDB" id="24758at2759"/>
<evidence type="ECO:0000256" key="12">
    <source>
        <dbReference type="ARBA" id="ARBA00023136"/>
    </source>
</evidence>
<keyword evidence="2" id="KW-1003">Cell membrane</keyword>
<dbReference type="GO" id="GO:0051539">
    <property type="term" value="F:4 iron, 4 sulfur cluster binding"/>
    <property type="evidence" value="ECO:0007669"/>
    <property type="project" value="UniProtKB-KW"/>
</dbReference>
<evidence type="ECO:0000256" key="7">
    <source>
        <dbReference type="ARBA" id="ARBA00022967"/>
    </source>
</evidence>
<keyword evidence="3" id="KW-0004">4Fe-4S</keyword>
<evidence type="ECO:0000256" key="3">
    <source>
        <dbReference type="ARBA" id="ARBA00022485"/>
    </source>
</evidence>
<keyword evidence="5" id="KW-0479">Metal-binding</keyword>
<keyword evidence="10" id="KW-0520">NAD</keyword>
<name>A0A7R8ZY34_9CRUS</name>
<keyword evidence="7" id="KW-1278">Translocase</keyword>
<dbReference type="InterPro" id="IPR017900">
    <property type="entry name" value="4Fe4S_Fe_S_CS"/>
</dbReference>
<organism evidence="14">
    <name type="scientific">Cyprideis torosa</name>
    <dbReference type="NCBI Taxonomy" id="163714"/>
    <lineage>
        <taxon>Eukaryota</taxon>
        <taxon>Metazoa</taxon>
        <taxon>Ecdysozoa</taxon>
        <taxon>Arthropoda</taxon>
        <taxon>Crustacea</taxon>
        <taxon>Oligostraca</taxon>
        <taxon>Ostracoda</taxon>
        <taxon>Podocopa</taxon>
        <taxon>Podocopida</taxon>
        <taxon>Cytherocopina</taxon>
        <taxon>Cytheroidea</taxon>
        <taxon>Cytherideidae</taxon>
        <taxon>Cyprideis</taxon>
    </lineage>
</organism>
<evidence type="ECO:0000256" key="9">
    <source>
        <dbReference type="ARBA" id="ARBA00023014"/>
    </source>
</evidence>
<dbReference type="InterPro" id="IPR042106">
    <property type="entry name" value="Nuo/plastoQ_OxRdtase_6_NuoJ"/>
</dbReference>
<dbReference type="GO" id="GO:0008137">
    <property type="term" value="F:NADH dehydrogenase (ubiquinone) activity"/>
    <property type="evidence" value="ECO:0007669"/>
    <property type="project" value="InterPro"/>
</dbReference>
<dbReference type="GO" id="GO:0046872">
    <property type="term" value="F:metal ion binding"/>
    <property type="evidence" value="ECO:0007669"/>
    <property type="project" value="UniProtKB-KW"/>
</dbReference>
<dbReference type="Gene3D" id="3.30.70.20">
    <property type="match status" value="1"/>
</dbReference>
<keyword evidence="4" id="KW-0874">Quinone</keyword>
<dbReference type="Pfam" id="PF00499">
    <property type="entry name" value="Oxidored_q3"/>
    <property type="match status" value="1"/>
</dbReference>
<evidence type="ECO:0000256" key="5">
    <source>
        <dbReference type="ARBA" id="ARBA00022723"/>
    </source>
</evidence>
<keyword evidence="12" id="KW-0472">Membrane</keyword>
<dbReference type="Pfam" id="PF12838">
    <property type="entry name" value="Fer4_7"/>
    <property type="match status" value="1"/>
</dbReference>
<sequence>MTSYFREIIDGLWSLFVGLGITFKEFFSPTVTVQYPFQKLEMPARFRGHIQLKSNDEGQPSCIVCMMCQRACPSGCISLSGKKLEGEKKKVLSSYVLDFTRCSLCGSCVESCNFDAIEFSREYTLASGLIACNADRLVRALAGLILCFVGVAGIYYFLNSPFIAMMQMLIYVGAVAVTISFAIMLAAPEQSKKTGPAGFLAGPPGLLTAAILFAGLALLATHTPWVISQKIGAGSVEAIGEHLLTSHALVFELISLILFVAIIGALVIARRGRSN</sequence>
<reference evidence="14" key="1">
    <citation type="submission" date="2020-11" db="EMBL/GenBank/DDBJ databases">
        <authorList>
            <person name="Tran Van P."/>
        </authorList>
    </citation>
    <scope>NUCLEOTIDE SEQUENCE</scope>
</reference>
<evidence type="ECO:0000256" key="6">
    <source>
        <dbReference type="ARBA" id="ARBA00022737"/>
    </source>
</evidence>
<dbReference type="Gene3D" id="1.20.120.1200">
    <property type="entry name" value="NADH-ubiquinone/plastoquinone oxidoreductase chain 6, subunit NuoJ"/>
    <property type="match status" value="1"/>
</dbReference>
<dbReference type="PROSITE" id="PS51379">
    <property type="entry name" value="4FE4S_FER_2"/>
    <property type="match status" value="2"/>
</dbReference>
<dbReference type="PANTHER" id="PTHR10849:SF24">
    <property type="entry name" value="NADH-QUINONE OXIDOREDUCTASE SUBUNIT I 2"/>
    <property type="match status" value="1"/>
</dbReference>
<evidence type="ECO:0000256" key="2">
    <source>
        <dbReference type="ARBA" id="ARBA00022475"/>
    </source>
</evidence>
<dbReference type="PANTHER" id="PTHR10849">
    <property type="entry name" value="NADH DEHYDROGENASE UBIQUINONE IRON-SULFUR PROTEIN 8, MITOCHONDRIAL"/>
    <property type="match status" value="1"/>
</dbReference>
<gene>
    <name evidence="14" type="ORF">CTOB1V02_LOCUS14028</name>
</gene>
<keyword evidence="6" id="KW-0677">Repeat</keyword>
<dbReference type="GO" id="GO:0016651">
    <property type="term" value="F:oxidoreductase activity, acting on NAD(P)H"/>
    <property type="evidence" value="ECO:0007669"/>
    <property type="project" value="InterPro"/>
</dbReference>
<keyword evidence="11" id="KW-0830">Ubiquinone</keyword>
<dbReference type="AlphaFoldDB" id="A0A7R8ZY34"/>
<evidence type="ECO:0000313" key="14">
    <source>
        <dbReference type="EMBL" id="CAD7236213.1"/>
    </source>
</evidence>
<evidence type="ECO:0000256" key="1">
    <source>
        <dbReference type="ARBA" id="ARBA00021095"/>
    </source>
</evidence>
<dbReference type="InterPro" id="IPR017896">
    <property type="entry name" value="4Fe4S_Fe-S-bd"/>
</dbReference>
<evidence type="ECO:0000256" key="4">
    <source>
        <dbReference type="ARBA" id="ARBA00022719"/>
    </source>
</evidence>
<accession>A0A7R8ZY34</accession>
<keyword evidence="8" id="KW-0408">Iron</keyword>